<dbReference type="EMBL" id="BK032676">
    <property type="protein sequence ID" value="DAF54252.1"/>
    <property type="molecule type" value="Genomic_DNA"/>
</dbReference>
<organism evidence="2">
    <name type="scientific">Siphoviridae sp. ctFRY1</name>
    <dbReference type="NCBI Taxonomy" id="2827820"/>
    <lineage>
        <taxon>Viruses</taxon>
        <taxon>Duplodnaviria</taxon>
        <taxon>Heunggongvirae</taxon>
        <taxon>Uroviricota</taxon>
        <taxon>Caudoviricetes</taxon>
    </lineage>
</organism>
<reference evidence="2" key="1">
    <citation type="journal article" date="2021" name="Proc. Natl. Acad. Sci. U.S.A.">
        <title>A Catalog of Tens of Thousands of Viruses from Human Metagenomes Reveals Hidden Associations with Chronic Diseases.</title>
        <authorList>
            <person name="Tisza M.J."/>
            <person name="Buck C.B."/>
        </authorList>
    </citation>
    <scope>NUCLEOTIDE SEQUENCE</scope>
    <source>
        <strain evidence="2">CtFRY1</strain>
    </source>
</reference>
<evidence type="ECO:0000313" key="2">
    <source>
        <dbReference type="EMBL" id="DAF54252.1"/>
    </source>
</evidence>
<proteinExistence type="predicted"/>
<accession>A0A8S5ST84</accession>
<sequence>MSLTVFQRKLVTAVTQMIPDNLNVFNAAANGAVVLGTGEVLKDVVEKMSVGLIANLVTDRNAYAPVGTPADAKVLARMLTNSVNLSAKVGPVAITKAMMAKIETNVNSVAAEIAAQATQAILLHYLKAGIGAGKAAIDSNAAAKYTQPERVDGVGGRTFPTLADFPLAAAKFGDQASLIKSWFMDGVTWANFIAYQALPSAEQVFAIGDLQVMGDGLGRRFIISDAAADAMGAGNMLGLVPGAVAVTTNGLDMLAQERGGNENIERWWQGEFDFNVAVKGYRLKASARADVEGVRSFKLADITNTSNWELDQGQVDNAPYTTHDVGGTDTEESSSAPLKEKGRRRKQDAQAVPTRHIKETAGVLVTLTATKAS</sequence>
<dbReference type="Pfam" id="PF20036">
    <property type="entry name" value="Gp13-like"/>
    <property type="match status" value="1"/>
</dbReference>
<protein>
    <submittedName>
        <fullName evidence="2">Major capsid protein</fullName>
    </submittedName>
</protein>
<dbReference type="InterPro" id="IPR045404">
    <property type="entry name" value="Gp13-like"/>
</dbReference>
<feature type="region of interest" description="Disordered" evidence="1">
    <location>
        <begin position="310"/>
        <end position="354"/>
    </location>
</feature>
<name>A0A8S5ST84_9CAUD</name>
<evidence type="ECO:0000256" key="1">
    <source>
        <dbReference type="SAM" id="MobiDB-lite"/>
    </source>
</evidence>